<sequence length="267" mass="31053">SGYRERYRQDVILALAMPKGSRLQFRYDKKWIAPKVLEKLKKRTFKGMRALIAYIAQYDKDKIPELIPCRFAKISDAKIHGTTVSLGLSLEEFAYAENKDSFNAQARSSSGDTLPNWDVNKHIKGYYWLEIDGEEPSAVTYSEKEDAWEKIVDQIAPHTDFADERCFYMMKGIYPIESENKLSIKDDSCNLEHSHEYEVQIYHYHPQDSENNAFLRFHSMSSSIKFTTNPTVIVNSRYDFKRIRFKTTSPIIAEQAVLSIYRGKDES</sequence>
<evidence type="ECO:0000313" key="1">
    <source>
        <dbReference type="EMBL" id="GAH75269.1"/>
    </source>
</evidence>
<feature type="non-terminal residue" evidence="1">
    <location>
        <position position="267"/>
    </location>
</feature>
<proteinExistence type="predicted"/>
<comment type="caution">
    <text evidence="1">The sequence shown here is derived from an EMBL/GenBank/DDBJ whole genome shotgun (WGS) entry which is preliminary data.</text>
</comment>
<gene>
    <name evidence="1" type="ORF">S03H2_46056</name>
</gene>
<feature type="non-terminal residue" evidence="1">
    <location>
        <position position="1"/>
    </location>
</feature>
<name>X1JA71_9ZZZZ</name>
<dbReference type="EMBL" id="BARU01028888">
    <property type="protein sequence ID" value="GAH75269.1"/>
    <property type="molecule type" value="Genomic_DNA"/>
</dbReference>
<protein>
    <submittedName>
        <fullName evidence="1">Uncharacterized protein</fullName>
    </submittedName>
</protein>
<organism evidence="1">
    <name type="scientific">marine sediment metagenome</name>
    <dbReference type="NCBI Taxonomy" id="412755"/>
    <lineage>
        <taxon>unclassified sequences</taxon>
        <taxon>metagenomes</taxon>
        <taxon>ecological metagenomes</taxon>
    </lineage>
</organism>
<accession>X1JA71</accession>
<reference evidence="1" key="1">
    <citation type="journal article" date="2014" name="Front. Microbiol.">
        <title>High frequency of phylogenetically diverse reductive dehalogenase-homologous genes in deep subseafloor sedimentary metagenomes.</title>
        <authorList>
            <person name="Kawai M."/>
            <person name="Futagami T."/>
            <person name="Toyoda A."/>
            <person name="Takaki Y."/>
            <person name="Nishi S."/>
            <person name="Hori S."/>
            <person name="Arai W."/>
            <person name="Tsubouchi T."/>
            <person name="Morono Y."/>
            <person name="Uchiyama I."/>
            <person name="Ito T."/>
            <person name="Fujiyama A."/>
            <person name="Inagaki F."/>
            <person name="Takami H."/>
        </authorList>
    </citation>
    <scope>NUCLEOTIDE SEQUENCE</scope>
    <source>
        <strain evidence="1">Expedition CK06-06</strain>
    </source>
</reference>
<dbReference type="AlphaFoldDB" id="X1JA71"/>